<accession>A0A411HJ04</accession>
<proteinExistence type="predicted"/>
<dbReference type="KEGG" id="xbc:ELE36_08830"/>
<dbReference type="RefSeq" id="WP_129832719.1">
    <property type="nucleotide sequence ID" value="NZ_CP035704.1"/>
</dbReference>
<keyword evidence="1" id="KW-0472">Membrane</keyword>
<feature type="transmembrane region" description="Helical" evidence="1">
    <location>
        <begin position="91"/>
        <end position="109"/>
    </location>
</feature>
<evidence type="ECO:0008006" key="4">
    <source>
        <dbReference type="Google" id="ProtNLM"/>
    </source>
</evidence>
<evidence type="ECO:0000313" key="3">
    <source>
        <dbReference type="Proteomes" id="UP000291562"/>
    </source>
</evidence>
<evidence type="ECO:0000256" key="1">
    <source>
        <dbReference type="SAM" id="Phobius"/>
    </source>
</evidence>
<keyword evidence="1" id="KW-1133">Transmembrane helix</keyword>
<name>A0A411HJ04_9GAMM</name>
<evidence type="ECO:0000313" key="2">
    <source>
        <dbReference type="EMBL" id="QBB70461.1"/>
    </source>
</evidence>
<keyword evidence="1" id="KW-0812">Transmembrane</keyword>
<protein>
    <recommendedName>
        <fullName evidence="4">Phage holin family protein</fullName>
    </recommendedName>
</protein>
<keyword evidence="3" id="KW-1185">Reference proteome</keyword>
<feature type="transmembrane region" description="Helical" evidence="1">
    <location>
        <begin position="59"/>
        <end position="85"/>
    </location>
</feature>
<organism evidence="2 3">
    <name type="scientific">Pseudolysobacter antarcticus</name>
    <dbReference type="NCBI Taxonomy" id="2511995"/>
    <lineage>
        <taxon>Bacteria</taxon>
        <taxon>Pseudomonadati</taxon>
        <taxon>Pseudomonadota</taxon>
        <taxon>Gammaproteobacteria</taxon>
        <taxon>Lysobacterales</taxon>
        <taxon>Rhodanobacteraceae</taxon>
        <taxon>Pseudolysobacter</taxon>
    </lineage>
</organism>
<dbReference type="Proteomes" id="UP000291562">
    <property type="component" value="Chromosome"/>
</dbReference>
<sequence length="144" mass="15364">MQSTDDTPPSDAAAFAQHNTSADRADVGVLLQSVVDTTSAILALARAEARLAYRSALHAALWAAAVFLLALTAWWLLCTIAVVGAHAFGLSWFWSLCLLLLVHAAAIFFSARYVHALFTGTGFPQTRAQLDAIKNALNPEPPST</sequence>
<gene>
    <name evidence="2" type="ORF">ELE36_08830</name>
</gene>
<dbReference type="AlphaFoldDB" id="A0A411HJ04"/>
<reference evidence="2 3" key="1">
    <citation type="submission" date="2019-01" db="EMBL/GenBank/DDBJ databases">
        <title>Pseudolysobacter antarctica gen. nov., sp. nov., isolated from Fildes Peninsula, Antarctica.</title>
        <authorList>
            <person name="Wei Z."/>
            <person name="Peng F."/>
        </authorList>
    </citation>
    <scope>NUCLEOTIDE SEQUENCE [LARGE SCALE GENOMIC DNA]</scope>
    <source>
        <strain evidence="2 3">AQ6-296</strain>
    </source>
</reference>
<dbReference type="EMBL" id="CP035704">
    <property type="protein sequence ID" value="QBB70461.1"/>
    <property type="molecule type" value="Genomic_DNA"/>
</dbReference>